<evidence type="ECO:0000256" key="1">
    <source>
        <dbReference type="ARBA" id="ARBA00038215"/>
    </source>
</evidence>
<name>A0A9W9QW45_PENBR</name>
<sequence length="582" mass="64980">MVLRRMSVLGPEFDGFVQQQMDKWKVPGLTMAIVHGASTWSKAYGMAEFPDRKMTTDALFSTCSTTKAFTAAAVSLVIDDSQYTDVPLRWDTPISSILRDDFVLHNDYSTLHTTIEDALSHRSGLSTHDGCISLAHPQRPLREAVRILRHLKLAYSPRTTFSYNNNMYMATSHLLENIEGRSLGETLKTRIWDPLGMSDTYFSAQEVLQDPTLGPRFVRGYTWDVDTNSYISEPYMSDVAVSGAGAMVSNVLEYTKWLRAMIYQTGPISSRGYAEILKPRTIVTDWSELVAPPSPHHLYALGWFVASYRGESLYWHSGSWAGFGIMVGFLPSHEFGFVMMGNTTNARNAQVEICMRLLDQLSGAGPGSSSIPCSLSHAAPPKNKRVAASETMEEAIKRLYPCLPSPTIPHSLPVQQYAGRYVHAAYGSITLDAQNGYMCANLLDRVTPAIITLGHASGEFFVAHYYQPKTVGSLSAYYCAEFLIGANGVPMAMGLDIEPALKEKIWFEHKSCIVLHFFSSSLFPTRLASHPPRTKNLIRPTRTSQIERIGCSRSKKYDRRRDRTCNLLIRSQAPCHWASRPV</sequence>
<dbReference type="Proteomes" id="UP001148299">
    <property type="component" value="Unassembled WGS sequence"/>
</dbReference>
<dbReference type="Pfam" id="PF11954">
    <property type="entry name" value="DUF3471"/>
    <property type="match status" value="1"/>
</dbReference>
<evidence type="ECO:0000313" key="4">
    <source>
        <dbReference type="EMBL" id="KAJ5349221.1"/>
    </source>
</evidence>
<evidence type="ECO:0000259" key="3">
    <source>
        <dbReference type="Pfam" id="PF11954"/>
    </source>
</evidence>
<evidence type="ECO:0000259" key="2">
    <source>
        <dbReference type="Pfam" id="PF00144"/>
    </source>
</evidence>
<dbReference type="Gene3D" id="2.40.128.600">
    <property type="match status" value="1"/>
</dbReference>
<dbReference type="AlphaFoldDB" id="A0A9W9QW45"/>
<organism evidence="4 5">
    <name type="scientific">Penicillium brevicompactum</name>
    <dbReference type="NCBI Taxonomy" id="5074"/>
    <lineage>
        <taxon>Eukaryota</taxon>
        <taxon>Fungi</taxon>
        <taxon>Dikarya</taxon>
        <taxon>Ascomycota</taxon>
        <taxon>Pezizomycotina</taxon>
        <taxon>Eurotiomycetes</taxon>
        <taxon>Eurotiomycetidae</taxon>
        <taxon>Eurotiales</taxon>
        <taxon>Aspergillaceae</taxon>
        <taxon>Penicillium</taxon>
    </lineage>
</organism>
<dbReference type="SUPFAM" id="SSF56601">
    <property type="entry name" value="beta-lactamase/transpeptidase-like"/>
    <property type="match status" value="1"/>
</dbReference>
<reference evidence="4" key="2">
    <citation type="journal article" date="2023" name="IMA Fungus">
        <title>Comparative genomic study of the Penicillium genus elucidates a diverse pangenome and 15 lateral gene transfer events.</title>
        <authorList>
            <person name="Petersen C."/>
            <person name="Sorensen T."/>
            <person name="Nielsen M.R."/>
            <person name="Sondergaard T.E."/>
            <person name="Sorensen J.L."/>
            <person name="Fitzpatrick D.A."/>
            <person name="Frisvad J.C."/>
            <person name="Nielsen K.L."/>
        </authorList>
    </citation>
    <scope>NUCLEOTIDE SEQUENCE</scope>
    <source>
        <strain evidence="4">IBT 35675</strain>
    </source>
</reference>
<accession>A0A9W9QW45</accession>
<keyword evidence="5" id="KW-1185">Reference proteome</keyword>
<dbReference type="InterPro" id="IPR012338">
    <property type="entry name" value="Beta-lactam/transpept-like"/>
</dbReference>
<comment type="caution">
    <text evidence="4">The sequence shown here is derived from an EMBL/GenBank/DDBJ whole genome shotgun (WGS) entry which is preliminary data.</text>
</comment>
<proteinExistence type="inferred from homology"/>
<evidence type="ECO:0000313" key="5">
    <source>
        <dbReference type="Proteomes" id="UP001148299"/>
    </source>
</evidence>
<reference evidence="4" key="1">
    <citation type="submission" date="2022-12" db="EMBL/GenBank/DDBJ databases">
        <authorList>
            <person name="Petersen C."/>
        </authorList>
    </citation>
    <scope>NUCLEOTIDE SEQUENCE</scope>
    <source>
        <strain evidence="4">IBT 35675</strain>
    </source>
</reference>
<feature type="domain" description="Peptidase S12 Pab87-related C-terminal" evidence="3">
    <location>
        <begin position="405"/>
        <end position="508"/>
    </location>
</feature>
<dbReference type="Gene3D" id="3.40.710.10">
    <property type="entry name" value="DD-peptidase/beta-lactamase superfamily"/>
    <property type="match status" value="1"/>
</dbReference>
<dbReference type="InterPro" id="IPR050491">
    <property type="entry name" value="AmpC-like"/>
</dbReference>
<gene>
    <name evidence="4" type="ORF">N7541_006948</name>
</gene>
<dbReference type="PANTHER" id="PTHR46825:SF9">
    <property type="entry name" value="BETA-LACTAMASE-RELATED DOMAIN-CONTAINING PROTEIN"/>
    <property type="match status" value="1"/>
</dbReference>
<dbReference type="PANTHER" id="PTHR46825">
    <property type="entry name" value="D-ALANYL-D-ALANINE-CARBOXYPEPTIDASE/ENDOPEPTIDASE AMPH"/>
    <property type="match status" value="1"/>
</dbReference>
<feature type="domain" description="Beta-lactamase-related" evidence="2">
    <location>
        <begin position="13"/>
        <end position="345"/>
    </location>
</feature>
<comment type="similarity">
    <text evidence="1">Belongs to the peptidase S12 family.</text>
</comment>
<dbReference type="Pfam" id="PF00144">
    <property type="entry name" value="Beta-lactamase"/>
    <property type="match status" value="1"/>
</dbReference>
<protein>
    <recommendedName>
        <fullName evidence="6">Beta-lactamase-related domain-containing protein</fullName>
    </recommendedName>
</protein>
<evidence type="ECO:0008006" key="6">
    <source>
        <dbReference type="Google" id="ProtNLM"/>
    </source>
</evidence>
<dbReference type="InterPro" id="IPR001466">
    <property type="entry name" value="Beta-lactam-related"/>
</dbReference>
<dbReference type="EMBL" id="JAPZBR010000006">
    <property type="protein sequence ID" value="KAJ5349221.1"/>
    <property type="molecule type" value="Genomic_DNA"/>
</dbReference>
<dbReference type="InterPro" id="IPR021860">
    <property type="entry name" value="Peptidase_S12_Pab87-rel_C"/>
</dbReference>